<evidence type="ECO:0000313" key="1">
    <source>
        <dbReference type="EMBL" id="KAH1173114.1"/>
    </source>
</evidence>
<accession>A0A9D4AWY4</accession>
<gene>
    <name evidence="1" type="ORF">KIL84_016953</name>
</gene>
<dbReference type="AlphaFoldDB" id="A0A9D4AWY4"/>
<dbReference type="EMBL" id="JAHDVG010000482">
    <property type="protein sequence ID" value="KAH1173114.1"/>
    <property type="molecule type" value="Genomic_DNA"/>
</dbReference>
<proteinExistence type="predicted"/>
<protein>
    <submittedName>
        <fullName evidence="1">Uncharacterized protein</fullName>
    </submittedName>
</protein>
<evidence type="ECO:0000313" key="2">
    <source>
        <dbReference type="Proteomes" id="UP000827986"/>
    </source>
</evidence>
<dbReference type="Proteomes" id="UP000827986">
    <property type="component" value="Unassembled WGS sequence"/>
</dbReference>
<comment type="caution">
    <text evidence="1">The sequence shown here is derived from an EMBL/GenBank/DDBJ whole genome shotgun (WGS) entry which is preliminary data.</text>
</comment>
<name>A0A9D4AWY4_9SAUR</name>
<organism evidence="1 2">
    <name type="scientific">Mauremys mutica</name>
    <name type="common">yellowpond turtle</name>
    <dbReference type="NCBI Taxonomy" id="74926"/>
    <lineage>
        <taxon>Eukaryota</taxon>
        <taxon>Metazoa</taxon>
        <taxon>Chordata</taxon>
        <taxon>Craniata</taxon>
        <taxon>Vertebrata</taxon>
        <taxon>Euteleostomi</taxon>
        <taxon>Archelosauria</taxon>
        <taxon>Testudinata</taxon>
        <taxon>Testudines</taxon>
        <taxon>Cryptodira</taxon>
        <taxon>Durocryptodira</taxon>
        <taxon>Testudinoidea</taxon>
        <taxon>Geoemydidae</taxon>
        <taxon>Geoemydinae</taxon>
        <taxon>Mauremys</taxon>
    </lineage>
</organism>
<keyword evidence="2" id="KW-1185">Reference proteome</keyword>
<sequence>MNVKVLIGCGNTERVWCQRPVLQEVNDFPLLSLPILSPRLSLKILFFHYIPCSMVTLLSLLKSCCSTLKEVLGTSAKPHLRSLADTWFPLKYSCSLCEQVPLNYPAWLWENRTPH</sequence>
<reference evidence="1" key="1">
    <citation type="submission" date="2021-09" db="EMBL/GenBank/DDBJ databases">
        <title>The genome of Mauremys mutica provides insights into the evolution of semi-aquatic lifestyle.</title>
        <authorList>
            <person name="Gong S."/>
            <person name="Gao Y."/>
        </authorList>
    </citation>
    <scope>NUCLEOTIDE SEQUENCE</scope>
    <source>
        <strain evidence="1">MM-2020</strain>
        <tissue evidence="1">Muscle</tissue>
    </source>
</reference>